<evidence type="ECO:0000313" key="1">
    <source>
        <dbReference type="EMBL" id="GAQ24000.1"/>
    </source>
</evidence>
<comment type="caution">
    <text evidence="1">The sequence shown here is derived from an EMBL/GenBank/DDBJ whole genome shotgun (WGS) entry which is preliminary data.</text>
</comment>
<name>A0A124BSD6_9DEIO</name>
<dbReference type="RefSeq" id="WP_153013994.1">
    <property type="nucleotide sequence ID" value="NZ_BCMS01000006.1"/>
</dbReference>
<organism evidence="1 2">
    <name type="scientific">Deinococcus grandis</name>
    <dbReference type="NCBI Taxonomy" id="57498"/>
    <lineage>
        <taxon>Bacteria</taxon>
        <taxon>Thermotogati</taxon>
        <taxon>Deinococcota</taxon>
        <taxon>Deinococci</taxon>
        <taxon>Deinococcales</taxon>
        <taxon>Deinococcaceae</taxon>
        <taxon>Deinococcus</taxon>
    </lineage>
</organism>
<keyword evidence="1" id="KW-0808">Transferase</keyword>
<evidence type="ECO:0000313" key="2">
    <source>
        <dbReference type="Proteomes" id="UP000056209"/>
    </source>
</evidence>
<dbReference type="GO" id="GO:0032259">
    <property type="term" value="P:methylation"/>
    <property type="evidence" value="ECO:0007669"/>
    <property type="project" value="UniProtKB-KW"/>
</dbReference>
<reference evidence="2" key="1">
    <citation type="submission" date="2015-11" db="EMBL/GenBank/DDBJ databases">
        <title>Draft Genome Sequence of the Radioresistant Bacterium Deinococcus grandis, Isolated from Freshwater Fish in Japan.</title>
        <authorList>
            <person name="Satoh K."/>
            <person name="Onodera T."/>
            <person name="Omoso K."/>
            <person name="Takeda-Yano K."/>
            <person name="Katayama T."/>
            <person name="Oono Y."/>
            <person name="Narumi I."/>
        </authorList>
    </citation>
    <scope>NUCLEOTIDE SEQUENCE [LARGE SCALE GENOMIC DNA]</scope>
    <source>
        <strain evidence="2">ATCC 43672</strain>
    </source>
</reference>
<sequence length="120" mass="13776">MPERTTTVRLTPDEALIVERALDLYGRLQMGQLPEVAGHTRRADMTIEGRHAFQEALRDLNHHVTGLPTRPHASRYPDEQARTTGESAIRLFEHLRYARTADRYSQPLAYDVTLVTREQP</sequence>
<dbReference type="OrthoDB" id="9907593at2"/>
<dbReference type="EMBL" id="BCMS01000006">
    <property type="protein sequence ID" value="GAQ24000.1"/>
    <property type="molecule type" value="Genomic_DNA"/>
</dbReference>
<dbReference type="GO" id="GO:0008168">
    <property type="term" value="F:methyltransferase activity"/>
    <property type="evidence" value="ECO:0007669"/>
    <property type="project" value="UniProtKB-KW"/>
</dbReference>
<accession>A0A124BSD6</accession>
<keyword evidence="2" id="KW-1185">Reference proteome</keyword>
<keyword evidence="1" id="KW-0489">Methyltransferase</keyword>
<proteinExistence type="predicted"/>
<protein>
    <submittedName>
        <fullName evidence="1">Methyltransferase</fullName>
    </submittedName>
</protein>
<dbReference type="Proteomes" id="UP000056209">
    <property type="component" value="Unassembled WGS sequence"/>
</dbReference>
<dbReference type="AlphaFoldDB" id="A0A124BSD6"/>
<gene>
    <name evidence="1" type="ORF">DEIGR_400133</name>
</gene>